<feature type="non-terminal residue" evidence="2">
    <location>
        <position position="1"/>
    </location>
</feature>
<organism evidence="2 3">
    <name type="scientific">Coprinellus micaceus</name>
    <name type="common">Glistening ink-cap mushroom</name>
    <name type="synonym">Coprinus micaceus</name>
    <dbReference type="NCBI Taxonomy" id="71717"/>
    <lineage>
        <taxon>Eukaryota</taxon>
        <taxon>Fungi</taxon>
        <taxon>Dikarya</taxon>
        <taxon>Basidiomycota</taxon>
        <taxon>Agaricomycotina</taxon>
        <taxon>Agaricomycetes</taxon>
        <taxon>Agaricomycetidae</taxon>
        <taxon>Agaricales</taxon>
        <taxon>Agaricineae</taxon>
        <taxon>Psathyrellaceae</taxon>
        <taxon>Coprinellus</taxon>
    </lineage>
</organism>
<gene>
    <name evidence="2" type="ORF">FA13DRAFT_1729448</name>
</gene>
<feature type="compositionally biased region" description="Polar residues" evidence="1">
    <location>
        <begin position="199"/>
        <end position="227"/>
    </location>
</feature>
<accession>A0A4Y7TLG8</accession>
<sequence>PEGWNPELRAFARDVEEPHSYGSITSHYQDIPSHDGGRRPEALPPVDAATLLSAFAVLQALSQSILAPLLFGFVYSSTVSTSPKLVFVLSAGLLMLSMGVVCSVRNPVGEVRAVRRERRMREGVERVQERLVAARKASVNLSGGIVVSGSVGGKGVTVVSAGQQHHGGGGVVKATLAAAKTTVAPTTSESDPAQPEPPRQSTRAEPVSVSASYQDNDGTSGSFQSYRDSVGLGGSVPGPSEHHYFYRQGSRPGYRFVGGGQYGSLNAGQGRGYGSVSGSWQAGEWGCDGVGWEGKEVYFYCHCYLPRLPLYYDVL</sequence>
<feature type="region of interest" description="Disordered" evidence="1">
    <location>
        <begin position="180"/>
        <end position="232"/>
    </location>
</feature>
<evidence type="ECO:0000313" key="3">
    <source>
        <dbReference type="Proteomes" id="UP000298030"/>
    </source>
</evidence>
<keyword evidence="3" id="KW-1185">Reference proteome</keyword>
<reference evidence="2 3" key="1">
    <citation type="journal article" date="2019" name="Nat. Ecol. Evol.">
        <title>Megaphylogeny resolves global patterns of mushroom evolution.</title>
        <authorList>
            <person name="Varga T."/>
            <person name="Krizsan K."/>
            <person name="Foldi C."/>
            <person name="Dima B."/>
            <person name="Sanchez-Garcia M."/>
            <person name="Sanchez-Ramirez S."/>
            <person name="Szollosi G.J."/>
            <person name="Szarkandi J.G."/>
            <person name="Papp V."/>
            <person name="Albert L."/>
            <person name="Andreopoulos W."/>
            <person name="Angelini C."/>
            <person name="Antonin V."/>
            <person name="Barry K.W."/>
            <person name="Bougher N.L."/>
            <person name="Buchanan P."/>
            <person name="Buyck B."/>
            <person name="Bense V."/>
            <person name="Catcheside P."/>
            <person name="Chovatia M."/>
            <person name="Cooper J."/>
            <person name="Damon W."/>
            <person name="Desjardin D."/>
            <person name="Finy P."/>
            <person name="Geml J."/>
            <person name="Haridas S."/>
            <person name="Hughes K."/>
            <person name="Justo A."/>
            <person name="Karasinski D."/>
            <person name="Kautmanova I."/>
            <person name="Kiss B."/>
            <person name="Kocsube S."/>
            <person name="Kotiranta H."/>
            <person name="LaButti K.M."/>
            <person name="Lechner B.E."/>
            <person name="Liimatainen K."/>
            <person name="Lipzen A."/>
            <person name="Lukacs Z."/>
            <person name="Mihaltcheva S."/>
            <person name="Morgado L.N."/>
            <person name="Niskanen T."/>
            <person name="Noordeloos M.E."/>
            <person name="Ohm R.A."/>
            <person name="Ortiz-Santana B."/>
            <person name="Ovrebo C."/>
            <person name="Racz N."/>
            <person name="Riley R."/>
            <person name="Savchenko A."/>
            <person name="Shiryaev A."/>
            <person name="Soop K."/>
            <person name="Spirin V."/>
            <person name="Szebenyi C."/>
            <person name="Tomsovsky M."/>
            <person name="Tulloss R.E."/>
            <person name="Uehling J."/>
            <person name="Grigoriev I.V."/>
            <person name="Vagvolgyi C."/>
            <person name="Papp T."/>
            <person name="Martin F.M."/>
            <person name="Miettinen O."/>
            <person name="Hibbett D.S."/>
            <person name="Nagy L.G."/>
        </authorList>
    </citation>
    <scope>NUCLEOTIDE SEQUENCE [LARGE SCALE GENOMIC DNA]</scope>
    <source>
        <strain evidence="2 3">FP101781</strain>
    </source>
</reference>
<proteinExistence type="predicted"/>
<name>A0A4Y7TLG8_COPMI</name>
<protein>
    <submittedName>
        <fullName evidence="2">Uncharacterized protein</fullName>
    </submittedName>
</protein>
<dbReference type="Proteomes" id="UP000298030">
    <property type="component" value="Unassembled WGS sequence"/>
</dbReference>
<evidence type="ECO:0000313" key="2">
    <source>
        <dbReference type="EMBL" id="TEB34788.1"/>
    </source>
</evidence>
<dbReference type="AlphaFoldDB" id="A0A4Y7TLG8"/>
<dbReference type="OrthoDB" id="3026777at2759"/>
<evidence type="ECO:0000256" key="1">
    <source>
        <dbReference type="SAM" id="MobiDB-lite"/>
    </source>
</evidence>
<dbReference type="EMBL" id="QPFP01000009">
    <property type="protein sequence ID" value="TEB34788.1"/>
    <property type="molecule type" value="Genomic_DNA"/>
</dbReference>
<comment type="caution">
    <text evidence="2">The sequence shown here is derived from an EMBL/GenBank/DDBJ whole genome shotgun (WGS) entry which is preliminary data.</text>
</comment>